<evidence type="ECO:0000259" key="3">
    <source>
        <dbReference type="PROSITE" id="PS50112"/>
    </source>
</evidence>
<dbReference type="RefSeq" id="WP_011814501.1">
    <property type="nucleotide sequence ID" value="NC_008789.1"/>
</dbReference>
<dbReference type="SMART" id="SM00091">
    <property type="entry name" value="PAS"/>
    <property type="match status" value="2"/>
</dbReference>
<dbReference type="InterPro" id="IPR000700">
    <property type="entry name" value="PAS-assoc_C"/>
</dbReference>
<dbReference type="InterPro" id="IPR000160">
    <property type="entry name" value="GGDEF_dom"/>
</dbReference>
<dbReference type="InterPro" id="IPR001610">
    <property type="entry name" value="PAC"/>
</dbReference>
<dbReference type="CDD" id="cd00130">
    <property type="entry name" value="PAS"/>
    <property type="match status" value="2"/>
</dbReference>
<dbReference type="SUPFAM" id="SSF55785">
    <property type="entry name" value="PYP-like sensor domain (PAS domain)"/>
    <property type="match status" value="2"/>
</dbReference>
<keyword evidence="2" id="KW-0175">Coiled coil</keyword>
<dbReference type="PROSITE" id="PS50112">
    <property type="entry name" value="PAS"/>
    <property type="match status" value="1"/>
</dbReference>
<dbReference type="SUPFAM" id="SSF141868">
    <property type="entry name" value="EAL domain-like"/>
    <property type="match status" value="1"/>
</dbReference>
<dbReference type="eggNOG" id="COG5000">
    <property type="taxonomic scope" value="Bacteria"/>
</dbReference>
<dbReference type="PANTHER" id="PTHR44757">
    <property type="entry name" value="DIGUANYLATE CYCLASE DGCP"/>
    <property type="match status" value="1"/>
</dbReference>
<name>A1WXR7_HALHL</name>
<organism evidence="7 8">
    <name type="scientific">Halorhodospira halophila (strain DSM 244 / SL1)</name>
    <name type="common">Ectothiorhodospira halophila (strain DSM 244 / SL1)</name>
    <dbReference type="NCBI Taxonomy" id="349124"/>
    <lineage>
        <taxon>Bacteria</taxon>
        <taxon>Pseudomonadati</taxon>
        <taxon>Pseudomonadota</taxon>
        <taxon>Gammaproteobacteria</taxon>
        <taxon>Chromatiales</taxon>
        <taxon>Ectothiorhodospiraceae</taxon>
        <taxon>Halorhodospira</taxon>
    </lineage>
</organism>
<dbReference type="OrthoDB" id="8553030at2"/>
<dbReference type="CDD" id="cd01949">
    <property type="entry name" value="GGDEF"/>
    <property type="match status" value="1"/>
</dbReference>
<dbReference type="Pfam" id="PF13426">
    <property type="entry name" value="PAS_9"/>
    <property type="match status" value="1"/>
</dbReference>
<evidence type="ECO:0000313" key="8">
    <source>
        <dbReference type="Proteomes" id="UP000000647"/>
    </source>
</evidence>
<dbReference type="InterPro" id="IPR029787">
    <property type="entry name" value="Nucleotide_cyclase"/>
</dbReference>
<evidence type="ECO:0000313" key="7">
    <source>
        <dbReference type="EMBL" id="ABM62479.1"/>
    </source>
</evidence>
<dbReference type="PROSITE" id="PS50113">
    <property type="entry name" value="PAC"/>
    <property type="match status" value="1"/>
</dbReference>
<feature type="domain" description="GGDEF" evidence="6">
    <location>
        <begin position="347"/>
        <end position="479"/>
    </location>
</feature>
<dbReference type="InterPro" id="IPR035965">
    <property type="entry name" value="PAS-like_dom_sf"/>
</dbReference>
<dbReference type="InterPro" id="IPR052155">
    <property type="entry name" value="Biofilm_reg_signaling"/>
</dbReference>
<evidence type="ECO:0000259" key="6">
    <source>
        <dbReference type="PROSITE" id="PS50887"/>
    </source>
</evidence>
<dbReference type="NCBIfam" id="TIGR00254">
    <property type="entry name" value="GGDEF"/>
    <property type="match status" value="1"/>
</dbReference>
<dbReference type="Gene3D" id="3.30.70.270">
    <property type="match status" value="1"/>
</dbReference>
<dbReference type="Pfam" id="PF00990">
    <property type="entry name" value="GGDEF"/>
    <property type="match status" value="1"/>
</dbReference>
<dbReference type="FunFam" id="3.30.70.270:FF:000001">
    <property type="entry name" value="Diguanylate cyclase domain protein"/>
    <property type="match status" value="1"/>
</dbReference>
<dbReference type="Gene3D" id="3.30.450.20">
    <property type="entry name" value="PAS domain"/>
    <property type="match status" value="2"/>
</dbReference>
<dbReference type="CDD" id="cd01948">
    <property type="entry name" value="EAL"/>
    <property type="match status" value="1"/>
</dbReference>
<dbReference type="AlphaFoldDB" id="A1WXR7"/>
<feature type="coiled-coil region" evidence="2">
    <location>
        <begin position="37"/>
        <end position="78"/>
    </location>
</feature>
<dbReference type="PANTHER" id="PTHR44757:SF2">
    <property type="entry name" value="BIOFILM ARCHITECTURE MAINTENANCE PROTEIN MBAA"/>
    <property type="match status" value="1"/>
</dbReference>
<dbReference type="NCBIfam" id="TIGR00229">
    <property type="entry name" value="sensory_box"/>
    <property type="match status" value="2"/>
</dbReference>
<dbReference type="PROSITE" id="PS50887">
    <property type="entry name" value="GGDEF"/>
    <property type="match status" value="1"/>
</dbReference>
<proteinExistence type="predicted"/>
<dbReference type="InterPro" id="IPR043128">
    <property type="entry name" value="Rev_trsase/Diguanyl_cyclase"/>
</dbReference>
<keyword evidence="8" id="KW-1185">Reference proteome</keyword>
<accession>A1WXR7</accession>
<dbReference type="SMART" id="SM00086">
    <property type="entry name" value="PAC"/>
    <property type="match status" value="1"/>
</dbReference>
<dbReference type="STRING" id="349124.Hhal_1715"/>
<dbReference type="GO" id="GO:0003824">
    <property type="term" value="F:catalytic activity"/>
    <property type="evidence" value="ECO:0007669"/>
    <property type="project" value="UniProtKB-ARBA"/>
</dbReference>
<evidence type="ECO:0000259" key="5">
    <source>
        <dbReference type="PROSITE" id="PS50883"/>
    </source>
</evidence>
<dbReference type="Pfam" id="PF00563">
    <property type="entry name" value="EAL"/>
    <property type="match status" value="1"/>
</dbReference>
<dbReference type="InterPro" id="IPR035919">
    <property type="entry name" value="EAL_sf"/>
</dbReference>
<feature type="domain" description="PAC" evidence="4">
    <location>
        <begin position="263"/>
        <end position="315"/>
    </location>
</feature>
<dbReference type="HOGENOM" id="CLU_000445_70_20_6"/>
<dbReference type="InterPro" id="IPR001633">
    <property type="entry name" value="EAL_dom"/>
</dbReference>
<feature type="domain" description="EAL" evidence="5">
    <location>
        <begin position="488"/>
        <end position="743"/>
    </location>
</feature>
<reference evidence="7 8" key="2">
    <citation type="journal article" date="2013" name="Stand. Genomic Sci.">
        <title>Complete genome sequence of Halorhodospira halophila SL1.</title>
        <authorList>
            <person name="Challacombe J.F."/>
            <person name="Majid S."/>
            <person name="Deole R."/>
            <person name="Brettin T.S."/>
            <person name="Bruce D."/>
            <person name="Delano S.F."/>
            <person name="Detter J.C."/>
            <person name="Gleasner C.D."/>
            <person name="Han C.S."/>
            <person name="Misra M."/>
            <person name="Reitenga K.G."/>
            <person name="Mikhailova N."/>
            <person name="Woyke T."/>
            <person name="Pitluck S."/>
            <person name="Nolan M."/>
            <person name="Land M.L."/>
            <person name="Saunders E."/>
            <person name="Tapia R."/>
            <person name="Lapidus A."/>
            <person name="Ivanova N."/>
            <person name="Hoff W.D."/>
        </authorList>
    </citation>
    <scope>NUCLEOTIDE SEQUENCE [LARGE SCALE GENOMIC DNA]</scope>
    <source>
        <strain evidence="8">DSM 244 / SL1</strain>
    </source>
</reference>
<evidence type="ECO:0000256" key="2">
    <source>
        <dbReference type="SAM" id="Coils"/>
    </source>
</evidence>
<dbReference type="InterPro" id="IPR000014">
    <property type="entry name" value="PAS"/>
</dbReference>
<dbReference type="Pfam" id="PF13188">
    <property type="entry name" value="PAS_8"/>
    <property type="match status" value="1"/>
</dbReference>
<dbReference type="PROSITE" id="PS50883">
    <property type="entry name" value="EAL"/>
    <property type="match status" value="1"/>
</dbReference>
<comment type="cofactor">
    <cofactor evidence="1">
        <name>Mg(2+)</name>
        <dbReference type="ChEBI" id="CHEBI:18420"/>
    </cofactor>
</comment>
<dbReference type="SMART" id="SM00267">
    <property type="entry name" value="GGDEF"/>
    <property type="match status" value="1"/>
</dbReference>
<protein>
    <submittedName>
        <fullName evidence="7">Diguanylate cyclase/phosphodiesterase with PAS/PAC sensor(S)</fullName>
    </submittedName>
</protein>
<dbReference type="SMART" id="SM00052">
    <property type="entry name" value="EAL"/>
    <property type="match status" value="1"/>
</dbReference>
<sequence length="749" mass="83415">MGEDERRTLSPEALREAARRRLERRVTDVSDWSRADTQSLVAELELHQQELRIQNEELQQARDRLETALDRYHDLFQRAPVGYLLLDDEGRIWEANRAAADLLAPGGDLTGQLLSDFVAVDAQDALYLHWRALTAARAPQAVELTLAWAEGASCAVRMESSVEPTADRSPCRFRCALMDITERRRSEEQLRIAARVFEDAGDAIVVTDPDGHVQTINNAFTRITGYTEGEALGNTVCALLDSGRHSEAFHKEKQESLDRSGYWQGEIWHRRKGGELYPEWLTINRIDDATGQPQHFVAVFSDITQLKDAHSRSEYLANHDPLTGLPNRSLFQDRLQQAIAQTQRHEGQVGLMFLDLDHFKTINDTLGHEVGDELLVQVAERLGELVRDVDTVARIGGDEFTVVLTDCDPEEVGSIAQRLVEGLGGTFVVDGRELQATPSAGLALYPRDGEDVHTLCKAADMAMYRAKEDGRNRLRLCESGLHQRLLKDTALEEALRRALTQGELRLVYQPQFDASDPGRVVGAEALLRWHDPASGPISPGRFIPIAERSDLILELDRRVEELLCEQLNTWSAGHAPPAPISFNVSAKSFRQGHWTKRLFRILSRYGVAAEQLQVEFAEGTLSERAGVVPEEIRRLHEGGIALAIDDFGTGFTSLVNLKQLPLAELKIDQSFVAGLGQDEDAEAIVRASLAVAEAMGLRTVAEGVETQRQLTWLQEQGCQRIQGSLLSAPLEAEDFEALIRGTQKPPQSH</sequence>
<dbReference type="Gene3D" id="3.20.20.450">
    <property type="entry name" value="EAL domain"/>
    <property type="match status" value="1"/>
</dbReference>
<dbReference type="eggNOG" id="COG5001">
    <property type="taxonomic scope" value="Bacteria"/>
</dbReference>
<gene>
    <name evidence="7" type="ordered locus">Hhal_1715</name>
</gene>
<reference evidence="8" key="1">
    <citation type="submission" date="2006-12" db="EMBL/GenBank/DDBJ databases">
        <title>Complete sequence of Halorhodospira halophila SL1.</title>
        <authorList>
            <consortium name="US DOE Joint Genome Institute"/>
            <person name="Copeland A."/>
            <person name="Lucas S."/>
            <person name="Lapidus A."/>
            <person name="Barry K."/>
            <person name="Detter J.C."/>
            <person name="Glavina del Rio T."/>
            <person name="Hammon N."/>
            <person name="Israni S."/>
            <person name="Dalin E."/>
            <person name="Tice H."/>
            <person name="Pitluck S."/>
            <person name="Saunders E."/>
            <person name="Brettin T."/>
            <person name="Bruce D."/>
            <person name="Han C."/>
            <person name="Tapia R."/>
            <person name="Schmutz J."/>
            <person name="Larimer F."/>
            <person name="Land M."/>
            <person name="Hauser L."/>
            <person name="Kyrpides N."/>
            <person name="Mikhailova N."/>
            <person name="Hoff W."/>
            <person name="Richardson P."/>
        </authorList>
    </citation>
    <scope>NUCLEOTIDE SEQUENCE [LARGE SCALE GENOMIC DNA]</scope>
    <source>
        <strain evidence="8">DSM 244 / SL1</strain>
    </source>
</reference>
<dbReference type="Proteomes" id="UP000000647">
    <property type="component" value="Chromosome"/>
</dbReference>
<dbReference type="KEGG" id="hha:Hhal_1715"/>
<dbReference type="SUPFAM" id="SSF55073">
    <property type="entry name" value="Nucleotide cyclase"/>
    <property type="match status" value="1"/>
</dbReference>
<feature type="domain" description="PAS" evidence="3">
    <location>
        <begin position="189"/>
        <end position="257"/>
    </location>
</feature>
<evidence type="ECO:0000256" key="1">
    <source>
        <dbReference type="ARBA" id="ARBA00001946"/>
    </source>
</evidence>
<evidence type="ECO:0000259" key="4">
    <source>
        <dbReference type="PROSITE" id="PS50113"/>
    </source>
</evidence>
<dbReference type="EMBL" id="CP000544">
    <property type="protein sequence ID" value="ABM62479.1"/>
    <property type="molecule type" value="Genomic_DNA"/>
</dbReference>